<dbReference type="Gene3D" id="1.20.1720.10">
    <property type="entry name" value="Multidrug resistance protein D"/>
    <property type="match status" value="1"/>
</dbReference>
<proteinExistence type="predicted"/>
<dbReference type="RefSeq" id="WP_172420514.1">
    <property type="nucleotide sequence ID" value="NZ_AP022843.1"/>
</dbReference>
<feature type="transmembrane region" description="Helical" evidence="6">
    <location>
        <begin position="203"/>
        <end position="222"/>
    </location>
</feature>
<evidence type="ECO:0000256" key="5">
    <source>
        <dbReference type="ARBA" id="ARBA00023136"/>
    </source>
</evidence>
<dbReference type="CDD" id="cd17320">
    <property type="entry name" value="MFS_MdfA_MDR_like"/>
    <property type="match status" value="1"/>
</dbReference>
<feature type="transmembrane region" description="Helical" evidence="6">
    <location>
        <begin position="324"/>
        <end position="344"/>
    </location>
</feature>
<feature type="transmembrane region" description="Helical" evidence="6">
    <location>
        <begin position="237"/>
        <end position="257"/>
    </location>
</feature>
<feature type="transmembrane region" description="Helical" evidence="6">
    <location>
        <begin position="158"/>
        <end position="178"/>
    </location>
</feature>
<dbReference type="PANTHER" id="PTHR43124:SF3">
    <property type="entry name" value="CHLORAMPHENICOL EFFLUX PUMP RV0191"/>
    <property type="match status" value="1"/>
</dbReference>
<dbReference type="PROSITE" id="PS50850">
    <property type="entry name" value="MFS"/>
    <property type="match status" value="1"/>
</dbReference>
<keyword evidence="9" id="KW-1185">Reference proteome</keyword>
<keyword evidence="3 6" id="KW-0812">Transmembrane</keyword>
<name>A0A6F8U227_9GAMM</name>
<dbReference type="InterPro" id="IPR050189">
    <property type="entry name" value="MFS_Efflux_Transporters"/>
</dbReference>
<keyword evidence="4 6" id="KW-1133">Transmembrane helix</keyword>
<protein>
    <submittedName>
        <fullName evidence="8">MFS transporter</fullName>
    </submittedName>
</protein>
<dbReference type="PANTHER" id="PTHR43124">
    <property type="entry name" value="PURINE EFFLUX PUMP PBUE"/>
    <property type="match status" value="1"/>
</dbReference>
<sequence length="373" mass="39622">MNPLLFLILALMMFPQVVETIYSPALPSMASFFGVSASTAGLTLSCYFLVFAFGVVFWGMMADKLGRRSAMLLGLGCYALGSGIAIYAPGFHWLLLARALSAFGAATGSVVCQTILRDRWQGAKLAQIFSYMGMGIALSPVVGLFAGGQLVSFGGHQAVFSALLVLALLLLAITAKILPETRQAQVPVDLVTLGKQMVKDTALWRDVILVACFNVLLFGYYLQGPFLFDRLGLSAQAFGYSGVALAIGSILGSYANKTLLKNGGSPHQLIVRACQLAVVSALGVYTLQSSWLFLLPMMGIAAAFAVAIPNILSRALKNYQQQLGSAGALFGLGYYLLIGVGLGASSWLNSMGQSALLCAITALLATRWEKSRR</sequence>
<dbReference type="GO" id="GO:0005886">
    <property type="term" value="C:plasma membrane"/>
    <property type="evidence" value="ECO:0007669"/>
    <property type="project" value="UniProtKB-SubCell"/>
</dbReference>
<dbReference type="InterPro" id="IPR020846">
    <property type="entry name" value="MFS_dom"/>
</dbReference>
<evidence type="ECO:0000256" key="2">
    <source>
        <dbReference type="ARBA" id="ARBA00022475"/>
    </source>
</evidence>
<evidence type="ECO:0000256" key="1">
    <source>
        <dbReference type="ARBA" id="ARBA00004651"/>
    </source>
</evidence>
<accession>A0A6F8U227</accession>
<evidence type="ECO:0000313" key="9">
    <source>
        <dbReference type="Proteomes" id="UP000502259"/>
    </source>
</evidence>
<feature type="transmembrane region" description="Helical" evidence="6">
    <location>
        <begin position="30"/>
        <end position="58"/>
    </location>
</feature>
<dbReference type="InterPro" id="IPR036259">
    <property type="entry name" value="MFS_trans_sf"/>
</dbReference>
<dbReference type="Proteomes" id="UP000502259">
    <property type="component" value="Chromosome"/>
</dbReference>
<dbReference type="InterPro" id="IPR011701">
    <property type="entry name" value="MFS"/>
</dbReference>
<feature type="transmembrane region" description="Helical" evidence="6">
    <location>
        <begin position="70"/>
        <end position="89"/>
    </location>
</feature>
<dbReference type="EMBL" id="AP022843">
    <property type="protein sequence ID" value="BCB07512.1"/>
    <property type="molecule type" value="Genomic_DNA"/>
</dbReference>
<dbReference type="Pfam" id="PF07690">
    <property type="entry name" value="MFS_1"/>
    <property type="match status" value="1"/>
</dbReference>
<dbReference type="GO" id="GO:0022857">
    <property type="term" value="F:transmembrane transporter activity"/>
    <property type="evidence" value="ECO:0007669"/>
    <property type="project" value="InterPro"/>
</dbReference>
<keyword evidence="2" id="KW-1003">Cell membrane</keyword>
<feature type="transmembrane region" description="Helical" evidence="6">
    <location>
        <begin position="128"/>
        <end position="146"/>
    </location>
</feature>
<reference evidence="8 9" key="1">
    <citation type="submission" date="2020-03" db="EMBL/GenBank/DDBJ databases">
        <title>Complete Genome Sequence of Halomonas hydrothermalis Strain Slthf2, Halophilic Bacterium Isolated from Deep-Sea Hydrothermal-Vent Environments.</title>
        <authorList>
            <person name="Takeyama N."/>
            <person name="Huang M."/>
            <person name="Sato K."/>
            <person name="Galipon J."/>
            <person name="Arakawa K."/>
        </authorList>
    </citation>
    <scope>NUCLEOTIDE SEQUENCE [LARGE SCALE GENOMIC DNA]</scope>
    <source>
        <strain evidence="8 9">Slthf2</strain>
    </source>
</reference>
<dbReference type="AlphaFoldDB" id="A0A6F8U227"/>
<evidence type="ECO:0000256" key="3">
    <source>
        <dbReference type="ARBA" id="ARBA00022692"/>
    </source>
</evidence>
<keyword evidence="5 6" id="KW-0472">Membrane</keyword>
<evidence type="ECO:0000259" key="7">
    <source>
        <dbReference type="PROSITE" id="PS50850"/>
    </source>
</evidence>
<feature type="transmembrane region" description="Helical" evidence="6">
    <location>
        <begin position="95"/>
        <end position="116"/>
    </location>
</feature>
<feature type="transmembrane region" description="Helical" evidence="6">
    <location>
        <begin position="269"/>
        <end position="287"/>
    </location>
</feature>
<feature type="domain" description="Major facilitator superfamily (MFS) profile" evidence="7">
    <location>
        <begin position="3"/>
        <end position="373"/>
    </location>
</feature>
<comment type="subcellular location">
    <subcellularLocation>
        <location evidence="1">Cell membrane</location>
        <topology evidence="1">Multi-pass membrane protein</topology>
    </subcellularLocation>
</comment>
<evidence type="ECO:0000256" key="6">
    <source>
        <dbReference type="SAM" id="Phobius"/>
    </source>
</evidence>
<dbReference type="SUPFAM" id="SSF103473">
    <property type="entry name" value="MFS general substrate transporter"/>
    <property type="match status" value="1"/>
</dbReference>
<evidence type="ECO:0000256" key="4">
    <source>
        <dbReference type="ARBA" id="ARBA00022989"/>
    </source>
</evidence>
<feature type="transmembrane region" description="Helical" evidence="6">
    <location>
        <begin position="293"/>
        <end position="312"/>
    </location>
</feature>
<evidence type="ECO:0000313" key="8">
    <source>
        <dbReference type="EMBL" id="BCB07512.1"/>
    </source>
</evidence>
<organism evidence="8 9">
    <name type="scientific">Halomonas hydrothermalis</name>
    <dbReference type="NCBI Taxonomy" id="115561"/>
    <lineage>
        <taxon>Bacteria</taxon>
        <taxon>Pseudomonadati</taxon>
        <taxon>Pseudomonadota</taxon>
        <taxon>Gammaproteobacteria</taxon>
        <taxon>Oceanospirillales</taxon>
        <taxon>Halomonadaceae</taxon>
        <taxon>Halomonas</taxon>
    </lineage>
</organism>
<gene>
    <name evidence="8" type="ORF">HHSLTHF2_14020</name>
</gene>